<protein>
    <recommendedName>
        <fullName evidence="15">Reticulon-like protein</fullName>
    </recommendedName>
</protein>
<evidence type="ECO:0000256" key="8">
    <source>
        <dbReference type="ARBA" id="ARBA00023011"/>
    </source>
</evidence>
<keyword evidence="9" id="KW-0520">NAD</keyword>
<dbReference type="FunFam" id="3.40.50.720:FF:000273">
    <property type="entry name" value="Reticulon-like protein"/>
    <property type="match status" value="1"/>
</dbReference>
<evidence type="ECO:0000256" key="6">
    <source>
        <dbReference type="ARBA" id="ARBA00022989"/>
    </source>
</evidence>
<dbReference type="PANTHER" id="PTHR43245">
    <property type="entry name" value="BIFUNCTIONAL POLYMYXIN RESISTANCE PROTEIN ARNA"/>
    <property type="match status" value="1"/>
</dbReference>
<keyword evidence="10" id="KW-0443">Lipid metabolism</keyword>
<dbReference type="InterPro" id="IPR036291">
    <property type="entry name" value="NAD(P)-bd_dom_sf"/>
</dbReference>
<proteinExistence type="inferred from homology"/>
<comment type="pathway">
    <text evidence="14">Steroid biosynthesis; zymosterol biosynthesis; zymosterol from lanosterol: step 4/6.</text>
</comment>
<accession>A0ABD2YGV4</accession>
<dbReference type="InterPro" id="IPR003388">
    <property type="entry name" value="Reticulon"/>
</dbReference>
<comment type="subcellular location">
    <subcellularLocation>
        <location evidence="1 15">Endoplasmic reticulum membrane</location>
        <topology evidence="1 15">Multi-pass membrane protein</topology>
    </subcellularLocation>
</comment>
<sequence>MAAEEGQIQGQERWCVVTGGRGFAARHLVEMLIRYNMFCVRVADLGPAIKLEPQEEEGVLGEALKSGRAAYVSADLRDKSQVLKAFQGAEVVFHMAAPDSSINNYQLHHSVNVQGTKNVIDACVKVKVKRLICTSSPSVVFDGVRGIFNGDETLPYPAKHNDSYSATKAEGEALALKSNGTNGLLTCCIRPSSIFGPGDRLLVPSLVAAARAGKSKFIIGDGNNLYDFTYVENVAHAHICAERALASGGAVAEKAAGQAYFITNMEPIKFWEFVSLILGGLGYERPRIKLPVFLMMPIAHMVELVYKMLAPYGMKVPQFTPSRIRLLSLGRTFNCSKANDCLGYMPIVSLQEGLKRTIESYPHLRAEVRPRRDGPSKASQMLGNGRVADTLLWRDKKQTLITLLVLAAIYFNFIASRYTIITAVSRLLLAVVVFLFINGRLPEKLFGYRVERIPDSKFHISQEALHQIAQSIASGWNSAVIDLKSLCRGNDWMLFLKVVSSLLILSILGAFSLRSLFVIGLPIAFVAFFIYEKKEEEIDGLVQRVLSSGCKLRSDIAGKFLNPKKQQ</sequence>
<evidence type="ECO:0000256" key="1">
    <source>
        <dbReference type="ARBA" id="ARBA00004477"/>
    </source>
</evidence>
<organism evidence="17 18">
    <name type="scientific">Cinchona calisaya</name>
    <dbReference type="NCBI Taxonomy" id="153742"/>
    <lineage>
        <taxon>Eukaryota</taxon>
        <taxon>Viridiplantae</taxon>
        <taxon>Streptophyta</taxon>
        <taxon>Embryophyta</taxon>
        <taxon>Tracheophyta</taxon>
        <taxon>Spermatophyta</taxon>
        <taxon>Magnoliopsida</taxon>
        <taxon>eudicotyledons</taxon>
        <taxon>Gunneridae</taxon>
        <taxon>Pentapetalae</taxon>
        <taxon>asterids</taxon>
        <taxon>lamiids</taxon>
        <taxon>Gentianales</taxon>
        <taxon>Rubiaceae</taxon>
        <taxon>Cinchonoideae</taxon>
        <taxon>Cinchoneae</taxon>
        <taxon>Cinchona</taxon>
    </lineage>
</organism>
<dbReference type="GO" id="GO:0005789">
    <property type="term" value="C:endoplasmic reticulum membrane"/>
    <property type="evidence" value="ECO:0007669"/>
    <property type="project" value="UniProtKB-SubCell"/>
</dbReference>
<feature type="domain" description="Reticulon" evidence="16">
    <location>
        <begin position="387"/>
        <end position="567"/>
    </location>
</feature>
<keyword evidence="12" id="KW-1207">Sterol metabolism</keyword>
<dbReference type="Pfam" id="PF02453">
    <property type="entry name" value="Reticulon"/>
    <property type="match status" value="1"/>
</dbReference>
<keyword evidence="5" id="KW-0752">Steroid biosynthesis</keyword>
<evidence type="ECO:0000256" key="3">
    <source>
        <dbReference type="ARBA" id="ARBA00022692"/>
    </source>
</evidence>
<dbReference type="GO" id="GO:0016126">
    <property type="term" value="P:sterol biosynthetic process"/>
    <property type="evidence" value="ECO:0007669"/>
    <property type="project" value="UniProtKB-KW"/>
</dbReference>
<keyword evidence="6 15" id="KW-1133">Transmembrane helix</keyword>
<evidence type="ECO:0000256" key="11">
    <source>
        <dbReference type="ARBA" id="ARBA00023136"/>
    </source>
</evidence>
<dbReference type="Proteomes" id="UP001630127">
    <property type="component" value="Unassembled WGS sequence"/>
</dbReference>
<evidence type="ECO:0000256" key="9">
    <source>
        <dbReference type="ARBA" id="ARBA00023027"/>
    </source>
</evidence>
<dbReference type="InterPro" id="IPR050177">
    <property type="entry name" value="Lipid_A_modif_metabolic_enz"/>
</dbReference>
<evidence type="ECO:0000256" key="15">
    <source>
        <dbReference type="RuleBase" id="RU363132"/>
    </source>
</evidence>
<dbReference type="GO" id="GO:0016491">
    <property type="term" value="F:oxidoreductase activity"/>
    <property type="evidence" value="ECO:0007669"/>
    <property type="project" value="UniProtKB-KW"/>
</dbReference>
<feature type="transmembrane region" description="Helical" evidence="15">
    <location>
        <begin position="399"/>
        <end position="415"/>
    </location>
</feature>
<evidence type="ECO:0000259" key="16">
    <source>
        <dbReference type="PROSITE" id="PS50845"/>
    </source>
</evidence>
<gene>
    <name evidence="17" type="ORF">ACH5RR_031997</name>
</gene>
<evidence type="ECO:0000256" key="7">
    <source>
        <dbReference type="ARBA" id="ARBA00023002"/>
    </source>
</evidence>
<dbReference type="InterPro" id="IPR002225">
    <property type="entry name" value="3Beta_OHSteriod_DH/Estase"/>
</dbReference>
<keyword evidence="18" id="KW-1185">Reference proteome</keyword>
<dbReference type="Pfam" id="PF01073">
    <property type="entry name" value="3Beta_HSD"/>
    <property type="match status" value="1"/>
</dbReference>
<evidence type="ECO:0000313" key="18">
    <source>
        <dbReference type="Proteomes" id="UP001630127"/>
    </source>
</evidence>
<dbReference type="SUPFAM" id="SSF51735">
    <property type="entry name" value="NAD(P)-binding Rossmann-fold domains"/>
    <property type="match status" value="1"/>
</dbReference>
<name>A0ABD2YGV4_9GENT</name>
<dbReference type="Gene3D" id="3.40.50.720">
    <property type="entry name" value="NAD(P)-binding Rossmann-like Domain"/>
    <property type="match status" value="1"/>
</dbReference>
<reference evidence="17 18" key="1">
    <citation type="submission" date="2024-11" db="EMBL/GenBank/DDBJ databases">
        <title>A near-complete genome assembly of Cinchona calisaya.</title>
        <authorList>
            <person name="Lian D.C."/>
            <person name="Zhao X.W."/>
            <person name="Wei L."/>
        </authorList>
    </citation>
    <scope>NUCLEOTIDE SEQUENCE [LARGE SCALE GENOMIC DNA]</scope>
    <source>
        <tissue evidence="17">Nenye</tissue>
    </source>
</reference>
<keyword evidence="8" id="KW-0756">Sterol biosynthesis</keyword>
<dbReference type="PANTHER" id="PTHR43245:SF51">
    <property type="entry name" value="SHORT CHAIN DEHYDROGENASE_REDUCTASE FAMILY 42E, MEMBER 2"/>
    <property type="match status" value="1"/>
</dbReference>
<keyword evidence="3 15" id="KW-0812">Transmembrane</keyword>
<evidence type="ECO:0000256" key="13">
    <source>
        <dbReference type="ARBA" id="ARBA00023221"/>
    </source>
</evidence>
<evidence type="ECO:0000313" key="17">
    <source>
        <dbReference type="EMBL" id="KAL3506615.1"/>
    </source>
</evidence>
<keyword evidence="11 15" id="KW-0472">Membrane</keyword>
<keyword evidence="4 15" id="KW-0256">Endoplasmic reticulum</keyword>
<evidence type="ECO:0000256" key="12">
    <source>
        <dbReference type="ARBA" id="ARBA00023166"/>
    </source>
</evidence>
<comment type="similarity">
    <text evidence="2">Belongs to the 3-beta-HSD family.</text>
</comment>
<feature type="transmembrane region" description="Helical" evidence="15">
    <location>
        <begin position="421"/>
        <end position="439"/>
    </location>
</feature>
<comment type="caution">
    <text evidence="17">The sequence shown here is derived from an EMBL/GenBank/DDBJ whole genome shotgun (WGS) entry which is preliminary data.</text>
</comment>
<evidence type="ECO:0000256" key="2">
    <source>
        <dbReference type="ARBA" id="ARBA00009219"/>
    </source>
</evidence>
<dbReference type="AlphaFoldDB" id="A0ABD2YGV4"/>
<keyword evidence="5" id="KW-0444">Lipid biosynthesis</keyword>
<evidence type="ECO:0000256" key="5">
    <source>
        <dbReference type="ARBA" id="ARBA00022955"/>
    </source>
</evidence>
<evidence type="ECO:0000256" key="14">
    <source>
        <dbReference type="ARBA" id="ARBA00060653"/>
    </source>
</evidence>
<dbReference type="EMBL" id="JBJUIK010000013">
    <property type="protein sequence ID" value="KAL3506615.1"/>
    <property type="molecule type" value="Genomic_DNA"/>
</dbReference>
<keyword evidence="7" id="KW-0560">Oxidoreductase</keyword>
<evidence type="ECO:0000256" key="4">
    <source>
        <dbReference type="ARBA" id="ARBA00022824"/>
    </source>
</evidence>
<evidence type="ECO:0000256" key="10">
    <source>
        <dbReference type="ARBA" id="ARBA00023098"/>
    </source>
</evidence>
<dbReference type="PROSITE" id="PS50845">
    <property type="entry name" value="RETICULON"/>
    <property type="match status" value="1"/>
</dbReference>
<keyword evidence="13" id="KW-0753">Steroid metabolism</keyword>